<reference evidence="8 9" key="1">
    <citation type="submission" date="2023-04" db="EMBL/GenBank/DDBJ databases">
        <title>Forest soil microbial communities from Buena Vista Peninsula, Colon Province, Panama.</title>
        <authorList>
            <person name="Bouskill N."/>
        </authorList>
    </citation>
    <scope>NUCLEOTIDE SEQUENCE [LARGE SCALE GENOMIC DNA]</scope>
    <source>
        <strain evidence="8 9">GGS1</strain>
    </source>
</reference>
<dbReference type="SUPFAM" id="SSF53720">
    <property type="entry name" value="ALDH-like"/>
    <property type="match status" value="1"/>
</dbReference>
<dbReference type="PANTHER" id="PTHR42804">
    <property type="entry name" value="ALDEHYDE DEHYDROGENASE"/>
    <property type="match status" value="1"/>
</dbReference>
<name>A0ABT6M0B9_9ACTN</name>
<dbReference type="InterPro" id="IPR016162">
    <property type="entry name" value="Ald_DH_N"/>
</dbReference>
<evidence type="ECO:0000256" key="4">
    <source>
        <dbReference type="RuleBase" id="RU003345"/>
    </source>
</evidence>
<feature type="active site" evidence="3">
    <location>
        <position position="367"/>
    </location>
</feature>
<dbReference type="GO" id="GO:0004029">
    <property type="term" value="F:aldehyde dehydrogenase (NAD+) activity"/>
    <property type="evidence" value="ECO:0007669"/>
    <property type="project" value="UniProtKB-EC"/>
</dbReference>
<evidence type="ECO:0000256" key="6">
    <source>
        <dbReference type="SAM" id="Phobius"/>
    </source>
</evidence>
<feature type="region of interest" description="Disordered" evidence="5">
    <location>
        <begin position="597"/>
        <end position="621"/>
    </location>
</feature>
<keyword evidence="9" id="KW-1185">Reference proteome</keyword>
<organism evidence="8 9">
    <name type="scientific">Streptomyces pseudovenezuelae</name>
    <dbReference type="NCBI Taxonomy" id="67350"/>
    <lineage>
        <taxon>Bacteria</taxon>
        <taxon>Bacillati</taxon>
        <taxon>Actinomycetota</taxon>
        <taxon>Actinomycetes</taxon>
        <taxon>Kitasatosporales</taxon>
        <taxon>Streptomycetaceae</taxon>
        <taxon>Streptomyces</taxon>
        <taxon>Streptomyces aurantiacus group</taxon>
    </lineage>
</organism>
<keyword evidence="2 4" id="KW-0560">Oxidoreductase</keyword>
<feature type="compositionally biased region" description="Gly residues" evidence="5">
    <location>
        <begin position="612"/>
        <end position="621"/>
    </location>
</feature>
<feature type="domain" description="Aldehyde dehydrogenase" evidence="7">
    <location>
        <begin position="114"/>
        <end position="592"/>
    </location>
</feature>
<evidence type="ECO:0000313" key="8">
    <source>
        <dbReference type="EMBL" id="MDH6221530.1"/>
    </source>
</evidence>
<evidence type="ECO:0000256" key="1">
    <source>
        <dbReference type="ARBA" id="ARBA00009986"/>
    </source>
</evidence>
<dbReference type="PROSITE" id="PS00687">
    <property type="entry name" value="ALDEHYDE_DEHYDR_GLU"/>
    <property type="match status" value="1"/>
</dbReference>
<dbReference type="Proteomes" id="UP001160499">
    <property type="component" value="Unassembled WGS sequence"/>
</dbReference>
<protein>
    <submittedName>
        <fullName evidence="8">Aldehyde dehydrogenase (NAD+)</fullName>
        <ecNumber evidence="8">1.2.1.3</ecNumber>
    </submittedName>
</protein>
<dbReference type="EC" id="1.2.1.3" evidence="8"/>
<dbReference type="PANTHER" id="PTHR42804:SF1">
    <property type="entry name" value="ALDEHYDE DEHYDROGENASE-RELATED"/>
    <property type="match status" value="1"/>
</dbReference>
<dbReference type="Gene3D" id="3.40.309.10">
    <property type="entry name" value="Aldehyde Dehydrogenase, Chain A, domain 2"/>
    <property type="match status" value="1"/>
</dbReference>
<dbReference type="RefSeq" id="WP_280882242.1">
    <property type="nucleotide sequence ID" value="NZ_JARXVH010000023.1"/>
</dbReference>
<comment type="similarity">
    <text evidence="1 4">Belongs to the aldehyde dehydrogenase family.</text>
</comment>
<comment type="caution">
    <text evidence="8">The sequence shown here is derived from an EMBL/GenBank/DDBJ whole genome shotgun (WGS) entry which is preliminary data.</text>
</comment>
<dbReference type="InterPro" id="IPR016163">
    <property type="entry name" value="Ald_DH_C"/>
</dbReference>
<sequence>MTIAVAAVAMALVAYPFGRSALRMRLVAATSHPMAGRSIGIAPEPQSAPAFAVGAVFAALAGVLLALVVGFVGRPTDPPHLTMSFDGITTLAGVEQESKMTTIDHKAFFIDGAWRAASGTDHFDVISPRSELRIGSVPAASKEDIDAAVAAARRAFDEGEWPRLTPAERAGCLSRLADGIERRQAELAELITEELGCTLFLSQVYQTVSPVMSFNYCAEIGRSLQTAEVRISDLSPLAGRSAGGSIIPMAGASLVVKEPVGVVAGFPAYNLALPAIGQKAGPAMVAGCTVIVKVTEPNPLATFVIGEICEEIGLPPGVLNIVAARAAESEYLVRHPGVDMVSFTGSAEVGAKIAAACGELVRPCVLELGGKSAAIVLEDAKLEDVLPTLVGATAGTNAGQSCVALSRLLVPESQYRAYAEALADGFASLKVGDPMEADTVVGPLVTSRQRERVEYYVDVARKEGATIAYGGRRPSHLERGWYYEPTLVTDAHNEMRVSREEIFGPVASLIPHRGEDDAVRIANDSDLGLAGSVFTADAAHGFEVARRVRTGTFSVNTFAADLGSPFGGFKKSGIGREHGPYAVEEYLQTKTISIDPSQELPESVTRNVPYGTGPGTRGSSS</sequence>
<proteinExistence type="inferred from homology"/>
<dbReference type="InterPro" id="IPR016161">
    <property type="entry name" value="Ald_DH/histidinol_DH"/>
</dbReference>
<evidence type="ECO:0000256" key="3">
    <source>
        <dbReference type="PROSITE-ProRule" id="PRU10007"/>
    </source>
</evidence>
<dbReference type="Gene3D" id="3.40.605.10">
    <property type="entry name" value="Aldehyde Dehydrogenase, Chain A, domain 1"/>
    <property type="match status" value="1"/>
</dbReference>
<dbReference type="CDD" id="cd07139">
    <property type="entry name" value="ALDH_AldA-Rv0768"/>
    <property type="match status" value="1"/>
</dbReference>
<feature type="transmembrane region" description="Helical" evidence="6">
    <location>
        <begin position="47"/>
        <end position="73"/>
    </location>
</feature>
<evidence type="ECO:0000256" key="2">
    <source>
        <dbReference type="ARBA" id="ARBA00023002"/>
    </source>
</evidence>
<keyword evidence="6" id="KW-1133">Transmembrane helix</keyword>
<evidence type="ECO:0000256" key="5">
    <source>
        <dbReference type="SAM" id="MobiDB-lite"/>
    </source>
</evidence>
<accession>A0ABT6M0B9</accession>
<keyword evidence="6" id="KW-0812">Transmembrane</keyword>
<evidence type="ECO:0000259" key="7">
    <source>
        <dbReference type="Pfam" id="PF00171"/>
    </source>
</evidence>
<dbReference type="InterPro" id="IPR015590">
    <property type="entry name" value="Aldehyde_DH_dom"/>
</dbReference>
<evidence type="ECO:0000313" key="9">
    <source>
        <dbReference type="Proteomes" id="UP001160499"/>
    </source>
</evidence>
<dbReference type="InterPro" id="IPR029510">
    <property type="entry name" value="Ald_DH_CS_GLU"/>
</dbReference>
<dbReference type="EMBL" id="JARXVH010000023">
    <property type="protein sequence ID" value="MDH6221530.1"/>
    <property type="molecule type" value="Genomic_DNA"/>
</dbReference>
<gene>
    <name evidence="8" type="ORF">M2283_008877</name>
</gene>
<dbReference type="Pfam" id="PF00171">
    <property type="entry name" value="Aldedh"/>
    <property type="match status" value="1"/>
</dbReference>
<keyword evidence="6" id="KW-0472">Membrane</keyword>